<evidence type="ECO:0000313" key="2">
    <source>
        <dbReference type="Proteomes" id="UP001165444"/>
    </source>
</evidence>
<dbReference type="Pfam" id="PF06835">
    <property type="entry name" value="LptC"/>
    <property type="match status" value="1"/>
</dbReference>
<dbReference type="EMBL" id="JAKZMM010000007">
    <property type="protein sequence ID" value="MCJ2379756.1"/>
    <property type="molecule type" value="Genomic_DNA"/>
</dbReference>
<protein>
    <submittedName>
        <fullName evidence="1">LPS export ABC transporter periplasmic protein LptC</fullName>
    </submittedName>
</protein>
<name>A0ABT0BZE2_9BACT</name>
<accession>A0ABT0BZE2</accession>
<sequence length="216" mass="25058">MLERFIRVTNISSITTISMVVVMLLSFTVSCSKETKDVVNATYDPEKSYTMKATQVNTLISDSGITRYRIEAAEWIVFGKAKEPYWYFPEGIYVEKFDTLFHSEASIKADTAYYFDKKGLWHLIGNVEVESLQGERFDTSELFWDQKKEKVYSEKYIRIQQEEQIITGVGFESNQNMTRYKIFNSQGEFPVEDTPQSPTDSVQMERCLAVDSLKMK</sequence>
<dbReference type="NCBIfam" id="TIGR04409">
    <property type="entry name" value="LptC_YrbK"/>
    <property type="match status" value="1"/>
</dbReference>
<organism evidence="1 2">
    <name type="scientific">Parabacteroides faecalis</name>
    <dbReference type="NCBI Taxonomy" id="2924040"/>
    <lineage>
        <taxon>Bacteria</taxon>
        <taxon>Pseudomonadati</taxon>
        <taxon>Bacteroidota</taxon>
        <taxon>Bacteroidia</taxon>
        <taxon>Bacteroidales</taxon>
        <taxon>Tannerellaceae</taxon>
        <taxon>Parabacteroides</taxon>
    </lineage>
</organism>
<comment type="caution">
    <text evidence="1">The sequence shown here is derived from an EMBL/GenBank/DDBJ whole genome shotgun (WGS) entry which is preliminary data.</text>
</comment>
<dbReference type="PROSITE" id="PS51257">
    <property type="entry name" value="PROKAR_LIPOPROTEIN"/>
    <property type="match status" value="1"/>
</dbReference>
<dbReference type="InterPro" id="IPR026265">
    <property type="entry name" value="LptC"/>
</dbReference>
<proteinExistence type="predicted"/>
<evidence type="ECO:0000313" key="1">
    <source>
        <dbReference type="EMBL" id="MCJ2379756.1"/>
    </source>
</evidence>
<gene>
    <name evidence="1" type="primary">lptC</name>
    <name evidence="1" type="ORF">MUN53_03895</name>
</gene>
<dbReference type="InterPro" id="IPR010664">
    <property type="entry name" value="LipoPS_assembly_LptC-rel"/>
</dbReference>
<reference evidence="1 2" key="1">
    <citation type="submission" date="2022-03" db="EMBL/GenBank/DDBJ databases">
        <title>Parabacteroides sp. nov. isolated from swine feces.</title>
        <authorList>
            <person name="Bak J.E."/>
        </authorList>
    </citation>
    <scope>NUCLEOTIDE SEQUENCE [LARGE SCALE GENOMIC DNA]</scope>
    <source>
        <strain evidence="1 2">AGMB00274</strain>
    </source>
</reference>
<dbReference type="Gene3D" id="2.60.450.10">
    <property type="entry name" value="Lipopolysaccharide (LPS) transport protein A like domain"/>
    <property type="match status" value="1"/>
</dbReference>
<dbReference type="Proteomes" id="UP001165444">
    <property type="component" value="Unassembled WGS sequence"/>
</dbReference>
<keyword evidence="2" id="KW-1185">Reference proteome</keyword>